<keyword evidence="3" id="KW-1185">Reference proteome</keyword>
<comment type="caution">
    <text evidence="2">The sequence shown here is derived from an EMBL/GenBank/DDBJ whole genome shotgun (WGS) entry which is preliminary data.</text>
</comment>
<sequence length="123" mass="14456">MNNEMLRDKIFDFLFSDYTAKEWLIFSIVMIIMALVYFVIDVSNKIMYLAGSIGIQHFILIWIQFFLGWPIKIRGNTIMPDRPILRKLTLLYSMIFLLMGFVFIGEGISEGWIEKTVIPYLFG</sequence>
<name>A0A1Y2K141_9PROT</name>
<keyword evidence="1" id="KW-1133">Transmembrane helix</keyword>
<protein>
    <submittedName>
        <fullName evidence="2">Uncharacterized protein</fullName>
    </submittedName>
</protein>
<evidence type="ECO:0000256" key="1">
    <source>
        <dbReference type="SAM" id="Phobius"/>
    </source>
</evidence>
<gene>
    <name evidence="2" type="ORF">MAIT1_01002</name>
</gene>
<dbReference type="Proteomes" id="UP000194003">
    <property type="component" value="Unassembled WGS sequence"/>
</dbReference>
<dbReference type="RefSeq" id="WP_143814998.1">
    <property type="nucleotide sequence ID" value="NZ_LVJN01000021.1"/>
</dbReference>
<dbReference type="AlphaFoldDB" id="A0A1Y2K141"/>
<dbReference type="EMBL" id="LVJN01000021">
    <property type="protein sequence ID" value="OSM00473.1"/>
    <property type="molecule type" value="Genomic_DNA"/>
</dbReference>
<reference evidence="2 3" key="1">
    <citation type="journal article" date="2016" name="BMC Genomics">
        <title>Combined genomic and structural analyses of a cultured magnetotactic bacterium reveals its niche adaptation to a dynamic environment.</title>
        <authorList>
            <person name="Araujo A.C."/>
            <person name="Morillo V."/>
            <person name="Cypriano J."/>
            <person name="Teixeira L.C."/>
            <person name="Leao P."/>
            <person name="Lyra S."/>
            <person name="Almeida L.G."/>
            <person name="Bazylinski D.A."/>
            <person name="Vasconcellos A.T."/>
            <person name="Abreu F."/>
            <person name="Lins U."/>
        </authorList>
    </citation>
    <scope>NUCLEOTIDE SEQUENCE [LARGE SCALE GENOMIC DNA]</scope>
    <source>
        <strain evidence="2 3">IT-1</strain>
    </source>
</reference>
<evidence type="ECO:0000313" key="2">
    <source>
        <dbReference type="EMBL" id="OSM00473.1"/>
    </source>
</evidence>
<accession>A0A1Y2K141</accession>
<keyword evidence="1" id="KW-0812">Transmembrane</keyword>
<keyword evidence="1" id="KW-0472">Membrane</keyword>
<feature type="transmembrane region" description="Helical" evidence="1">
    <location>
        <begin position="46"/>
        <end position="67"/>
    </location>
</feature>
<feature type="transmembrane region" description="Helical" evidence="1">
    <location>
        <begin position="23"/>
        <end position="40"/>
    </location>
</feature>
<feature type="transmembrane region" description="Helical" evidence="1">
    <location>
        <begin position="88"/>
        <end position="105"/>
    </location>
</feature>
<organism evidence="2 3">
    <name type="scientific">Magnetofaba australis IT-1</name>
    <dbReference type="NCBI Taxonomy" id="1434232"/>
    <lineage>
        <taxon>Bacteria</taxon>
        <taxon>Pseudomonadati</taxon>
        <taxon>Pseudomonadota</taxon>
        <taxon>Magnetococcia</taxon>
        <taxon>Magnetococcales</taxon>
        <taxon>Magnetococcaceae</taxon>
        <taxon>Magnetofaba</taxon>
    </lineage>
</organism>
<proteinExistence type="predicted"/>
<evidence type="ECO:0000313" key="3">
    <source>
        <dbReference type="Proteomes" id="UP000194003"/>
    </source>
</evidence>